<reference evidence="3" key="1">
    <citation type="journal article" date="2012" name="Science">
        <title>The Paleozoic origin of enzymatic lignin decomposition reconstructed from 31 fungal genomes.</title>
        <authorList>
            <person name="Floudas D."/>
            <person name="Binder M."/>
            <person name="Riley R."/>
            <person name="Barry K."/>
            <person name="Blanchette R.A."/>
            <person name="Henrissat B."/>
            <person name="Martinez A.T."/>
            <person name="Otillar R."/>
            <person name="Spatafora J.W."/>
            <person name="Yadav J.S."/>
            <person name="Aerts A."/>
            <person name="Benoit I."/>
            <person name="Boyd A."/>
            <person name="Carlson A."/>
            <person name="Copeland A."/>
            <person name="Coutinho P.M."/>
            <person name="de Vries R.P."/>
            <person name="Ferreira P."/>
            <person name="Findley K."/>
            <person name="Foster B."/>
            <person name="Gaskell J."/>
            <person name="Glotzer D."/>
            <person name="Gorecki P."/>
            <person name="Heitman J."/>
            <person name="Hesse C."/>
            <person name="Hori C."/>
            <person name="Igarashi K."/>
            <person name="Jurgens J.A."/>
            <person name="Kallen N."/>
            <person name="Kersten P."/>
            <person name="Kohler A."/>
            <person name="Kuees U."/>
            <person name="Kumar T.K.A."/>
            <person name="Kuo A."/>
            <person name="LaButti K."/>
            <person name="Larrondo L.F."/>
            <person name="Lindquist E."/>
            <person name="Ling A."/>
            <person name="Lombard V."/>
            <person name="Lucas S."/>
            <person name="Lundell T."/>
            <person name="Martin R."/>
            <person name="McLaughlin D.J."/>
            <person name="Morgenstern I."/>
            <person name="Morin E."/>
            <person name="Murat C."/>
            <person name="Nagy L.G."/>
            <person name="Nolan M."/>
            <person name="Ohm R.A."/>
            <person name="Patyshakuliyeva A."/>
            <person name="Rokas A."/>
            <person name="Ruiz-Duenas F.J."/>
            <person name="Sabat G."/>
            <person name="Salamov A."/>
            <person name="Samejima M."/>
            <person name="Schmutz J."/>
            <person name="Slot J.C."/>
            <person name="St John F."/>
            <person name="Stenlid J."/>
            <person name="Sun H."/>
            <person name="Sun S."/>
            <person name="Syed K."/>
            <person name="Tsang A."/>
            <person name="Wiebenga A."/>
            <person name="Young D."/>
            <person name="Pisabarro A."/>
            <person name="Eastwood D.C."/>
            <person name="Martin F."/>
            <person name="Cullen D."/>
            <person name="Grigoriev I.V."/>
            <person name="Hibbett D.S."/>
        </authorList>
    </citation>
    <scope>NUCLEOTIDE SEQUENCE [LARGE SCALE GENOMIC DNA]</scope>
    <source>
        <strain evidence="3">RWD-64-598 SS2</strain>
    </source>
</reference>
<feature type="compositionally biased region" description="Basic residues" evidence="1">
    <location>
        <begin position="236"/>
        <end position="249"/>
    </location>
</feature>
<protein>
    <submittedName>
        <fullName evidence="2">Uncharacterized protein</fullName>
    </submittedName>
</protein>
<dbReference type="AlphaFoldDB" id="A0A5M3MRQ3"/>
<keyword evidence="3" id="KW-1185">Reference proteome</keyword>
<dbReference type="GeneID" id="19203057"/>
<comment type="caution">
    <text evidence="2">The sequence shown here is derived from an EMBL/GenBank/DDBJ whole genome shotgun (WGS) entry which is preliminary data.</text>
</comment>
<accession>A0A5M3MRQ3</accession>
<dbReference type="RefSeq" id="XP_007767705.1">
    <property type="nucleotide sequence ID" value="XM_007769515.1"/>
</dbReference>
<evidence type="ECO:0000313" key="3">
    <source>
        <dbReference type="Proteomes" id="UP000053558"/>
    </source>
</evidence>
<sequence>MPEDSLASEALPAPLQFVPSLIVPDAWSSSDIGAQRSTSNGEDLILTGPNWIAEAYRTFRLTGWGVSCIIRLVALRFHMAHDAKAAVRPSRDDFESPWFKDVDTLTGIIRCFNFLGIRYEVPPILRLIYFAKLPVNHHKWILESEKPCRKWLSENYIWGDYVGENRWWANLKPKRGSPPPSAIRMLLPRRGRDYIEVDSSNEEDVSVSANVRKGKKATHRPTSGRMMGSAHPATHSSKKRQRIVRRKRAGGILGTGRTHKRPRREPVAGSSRNNEDLLDLEAEEAGSSEDLELEAGEWSGEGEGVWIGSDNDNEYVTTHHGTIVLSSSASETESVIQITDSPRPVDRLLANPDDEYVPSSDISSAGDVIGSDSDIDIDESLDQMELATARMQVALDITLLHLRRRGF</sequence>
<dbReference type="KEGG" id="cput:CONPUDRAFT_152737"/>
<dbReference type="EMBL" id="JH711577">
    <property type="protein sequence ID" value="EIW81833.1"/>
    <property type="molecule type" value="Genomic_DNA"/>
</dbReference>
<feature type="region of interest" description="Disordered" evidence="1">
    <location>
        <begin position="205"/>
        <end position="278"/>
    </location>
</feature>
<dbReference type="Proteomes" id="UP000053558">
    <property type="component" value="Unassembled WGS sequence"/>
</dbReference>
<organism evidence="2 3">
    <name type="scientific">Coniophora puteana (strain RWD-64-598)</name>
    <name type="common">Brown rot fungus</name>
    <dbReference type="NCBI Taxonomy" id="741705"/>
    <lineage>
        <taxon>Eukaryota</taxon>
        <taxon>Fungi</taxon>
        <taxon>Dikarya</taxon>
        <taxon>Basidiomycota</taxon>
        <taxon>Agaricomycotina</taxon>
        <taxon>Agaricomycetes</taxon>
        <taxon>Agaricomycetidae</taxon>
        <taxon>Boletales</taxon>
        <taxon>Coniophorineae</taxon>
        <taxon>Coniophoraceae</taxon>
        <taxon>Coniophora</taxon>
    </lineage>
</organism>
<proteinExistence type="predicted"/>
<evidence type="ECO:0000256" key="1">
    <source>
        <dbReference type="SAM" id="MobiDB-lite"/>
    </source>
</evidence>
<evidence type="ECO:0000313" key="2">
    <source>
        <dbReference type="EMBL" id="EIW81833.1"/>
    </source>
</evidence>
<gene>
    <name evidence="2" type="ORF">CONPUDRAFT_152737</name>
</gene>
<name>A0A5M3MRQ3_CONPW</name>